<name>A0A7Y6B882_9SPHN</name>
<organism evidence="1 2">
    <name type="scientific">Sphingomonas zeae</name>
    <dbReference type="NCBI Taxonomy" id="1646122"/>
    <lineage>
        <taxon>Bacteria</taxon>
        <taxon>Pseudomonadati</taxon>
        <taxon>Pseudomonadota</taxon>
        <taxon>Alphaproteobacteria</taxon>
        <taxon>Sphingomonadales</taxon>
        <taxon>Sphingomonadaceae</taxon>
        <taxon>Sphingomonas</taxon>
    </lineage>
</organism>
<evidence type="ECO:0000313" key="1">
    <source>
        <dbReference type="EMBL" id="NUU49194.1"/>
    </source>
</evidence>
<proteinExistence type="predicted"/>
<dbReference type="EMBL" id="JABMCH010000071">
    <property type="protein sequence ID" value="NUU49194.1"/>
    <property type="molecule type" value="Genomic_DNA"/>
</dbReference>
<comment type="caution">
    <text evidence="1">The sequence shown here is derived from an EMBL/GenBank/DDBJ whole genome shotgun (WGS) entry which is preliminary data.</text>
</comment>
<dbReference type="Proteomes" id="UP000536441">
    <property type="component" value="Unassembled WGS sequence"/>
</dbReference>
<accession>A0A7Y6B882</accession>
<evidence type="ECO:0000313" key="2">
    <source>
        <dbReference type="Proteomes" id="UP000536441"/>
    </source>
</evidence>
<protein>
    <submittedName>
        <fullName evidence="1">Uncharacterized protein</fullName>
    </submittedName>
</protein>
<sequence>MLLTLLIASTLSAAPAHEPVEPNTITLNTVAVATTGGQSAAVPSKTTRYCAVGQITGSHIPVKICRTADQWIAMDGELPTGRIARR</sequence>
<reference evidence="1 2" key="1">
    <citation type="submission" date="2020-05" db="EMBL/GenBank/DDBJ databases">
        <title>Genome Sequencing of Type Strains.</title>
        <authorList>
            <person name="Lemaire J.F."/>
            <person name="Inderbitzin P."/>
            <person name="Gregorio O.A."/>
            <person name="Collins S.B."/>
            <person name="Wespe N."/>
            <person name="Knight-Connoni V."/>
        </authorList>
    </citation>
    <scope>NUCLEOTIDE SEQUENCE [LARGE SCALE GENOMIC DNA]</scope>
    <source>
        <strain evidence="1 2">DSM 100049</strain>
    </source>
</reference>
<dbReference type="AlphaFoldDB" id="A0A7Y6B882"/>
<gene>
    <name evidence="1" type="ORF">HP438_19665</name>
</gene>
<keyword evidence="2" id="KW-1185">Reference proteome</keyword>
<dbReference type="RefSeq" id="WP_175314072.1">
    <property type="nucleotide sequence ID" value="NZ_CBCRYR010000074.1"/>
</dbReference>